<dbReference type="PANTHER" id="PTHR42796">
    <property type="entry name" value="FUMARYLACETOACETATE HYDROLASE DOMAIN-CONTAINING PROTEIN 2A-RELATED"/>
    <property type="match status" value="1"/>
</dbReference>
<sequence length="277" mass="29736">MKLATVRSGLGTTTVRIEGDHAVDLGITDLGLLLAEPDWQERAAAEGDELATADLDYAPLITNPGKIVCIGLNYRSHILETGHEIPEYPTVFAKWPETLLGARDDIQMAPESEKIDWEIELAVIIGKSVRRADEAEAAAAIAGFSVLNDISMRDWQRRSPMWDQGKNFENTTPLGPVMVTPDELPGGANPALDITCKVNDMVVQHDNTGDLVFGPVALVQYLSTFITLKPGDVIATGTTGGVGAARKPQLFLADGDIVTTHIDGIGTLINRAVAEQV</sequence>
<keyword evidence="4" id="KW-0378">Hydrolase</keyword>
<dbReference type="SUPFAM" id="SSF56529">
    <property type="entry name" value="FAH"/>
    <property type="match status" value="1"/>
</dbReference>
<name>A0ABZ3FS60_9ACTN</name>
<accession>A0ABZ3FS60</accession>
<evidence type="ECO:0000313" key="4">
    <source>
        <dbReference type="EMBL" id="XAN08917.1"/>
    </source>
</evidence>
<dbReference type="PANTHER" id="PTHR42796:SF4">
    <property type="entry name" value="FUMARYLACETOACETATE HYDROLASE DOMAIN-CONTAINING PROTEIN 2A"/>
    <property type="match status" value="1"/>
</dbReference>
<dbReference type="EMBL" id="CP154795">
    <property type="protein sequence ID" value="XAN08917.1"/>
    <property type="molecule type" value="Genomic_DNA"/>
</dbReference>
<reference evidence="4 5" key="1">
    <citation type="submission" date="2024-04" db="EMBL/GenBank/DDBJ databases">
        <title>Isolation of an actinomycete strain from pig manure.</title>
        <authorList>
            <person name="Gong T."/>
            <person name="Yu Z."/>
            <person name="An M."/>
            <person name="Wei C."/>
            <person name="Yang W."/>
            <person name="Liu L."/>
        </authorList>
    </citation>
    <scope>NUCLEOTIDE SEQUENCE [LARGE SCALE GENOMIC DNA]</scope>
    <source>
        <strain evidence="4 5">ZF39</strain>
    </source>
</reference>
<dbReference type="Proteomes" id="UP001442841">
    <property type="component" value="Chromosome"/>
</dbReference>
<gene>
    <name evidence="4" type="ORF">AADG42_16910</name>
</gene>
<protein>
    <submittedName>
        <fullName evidence="4">Fumarylacetoacetate hydrolase family protein</fullName>
    </submittedName>
</protein>
<dbReference type="InterPro" id="IPR051121">
    <property type="entry name" value="FAH"/>
</dbReference>
<comment type="similarity">
    <text evidence="1">Belongs to the FAH family.</text>
</comment>
<dbReference type="RefSeq" id="WP_425310349.1">
    <property type="nucleotide sequence ID" value="NZ_CP154795.1"/>
</dbReference>
<evidence type="ECO:0000256" key="1">
    <source>
        <dbReference type="ARBA" id="ARBA00010211"/>
    </source>
</evidence>
<evidence type="ECO:0000259" key="3">
    <source>
        <dbReference type="Pfam" id="PF01557"/>
    </source>
</evidence>
<dbReference type="GO" id="GO:0016787">
    <property type="term" value="F:hydrolase activity"/>
    <property type="evidence" value="ECO:0007669"/>
    <property type="project" value="UniProtKB-KW"/>
</dbReference>
<organism evidence="4 5">
    <name type="scientific">Ammonicoccus fulvus</name>
    <dbReference type="NCBI Taxonomy" id="3138240"/>
    <lineage>
        <taxon>Bacteria</taxon>
        <taxon>Bacillati</taxon>
        <taxon>Actinomycetota</taxon>
        <taxon>Actinomycetes</taxon>
        <taxon>Propionibacteriales</taxon>
        <taxon>Propionibacteriaceae</taxon>
        <taxon>Ammonicoccus</taxon>
    </lineage>
</organism>
<evidence type="ECO:0000313" key="5">
    <source>
        <dbReference type="Proteomes" id="UP001442841"/>
    </source>
</evidence>
<dbReference type="Gene3D" id="3.90.850.10">
    <property type="entry name" value="Fumarylacetoacetase-like, C-terminal domain"/>
    <property type="match status" value="1"/>
</dbReference>
<keyword evidence="5" id="KW-1185">Reference proteome</keyword>
<proteinExistence type="inferred from homology"/>
<evidence type="ECO:0000256" key="2">
    <source>
        <dbReference type="ARBA" id="ARBA00022723"/>
    </source>
</evidence>
<dbReference type="InterPro" id="IPR036663">
    <property type="entry name" value="Fumarylacetoacetase_C_sf"/>
</dbReference>
<feature type="domain" description="Fumarylacetoacetase-like C-terminal" evidence="3">
    <location>
        <begin position="66"/>
        <end position="271"/>
    </location>
</feature>
<keyword evidence="2" id="KW-0479">Metal-binding</keyword>
<dbReference type="InterPro" id="IPR011234">
    <property type="entry name" value="Fumarylacetoacetase-like_C"/>
</dbReference>
<dbReference type="Pfam" id="PF01557">
    <property type="entry name" value="FAA_hydrolase"/>
    <property type="match status" value="1"/>
</dbReference>